<dbReference type="PANTHER" id="PTHR12855">
    <property type="entry name" value="DNA METHYLTRANSFERASE 1-ASSOCIATED PROTEIN 1 FAMILY MEMBER"/>
    <property type="match status" value="1"/>
</dbReference>
<dbReference type="GO" id="GO:0003714">
    <property type="term" value="F:transcription corepressor activity"/>
    <property type="evidence" value="ECO:0007669"/>
    <property type="project" value="TreeGrafter"/>
</dbReference>
<dbReference type="InParanoid" id="A0A409YLX6"/>
<evidence type="ECO:0000313" key="12">
    <source>
        <dbReference type="Proteomes" id="UP000284842"/>
    </source>
</evidence>
<dbReference type="GO" id="GO:0006338">
    <property type="term" value="P:chromatin remodeling"/>
    <property type="evidence" value="ECO:0007669"/>
    <property type="project" value="InterPro"/>
</dbReference>
<feature type="domain" description="DAMP1 SANT/Myb-like" evidence="10">
    <location>
        <begin position="119"/>
        <end position="184"/>
    </location>
</feature>
<feature type="region of interest" description="Disordered" evidence="9">
    <location>
        <begin position="298"/>
        <end position="321"/>
    </location>
</feature>
<evidence type="ECO:0000256" key="7">
    <source>
        <dbReference type="ARBA" id="ARBA00023242"/>
    </source>
</evidence>
<dbReference type="GO" id="GO:0006281">
    <property type="term" value="P:DNA repair"/>
    <property type="evidence" value="ECO:0007669"/>
    <property type="project" value="InterPro"/>
</dbReference>
<protein>
    <recommendedName>
        <fullName evidence="3">SWR1-complex protein 4</fullName>
    </recommendedName>
</protein>
<accession>A0A409YLX6</accession>
<dbReference type="Proteomes" id="UP000284842">
    <property type="component" value="Unassembled WGS sequence"/>
</dbReference>
<dbReference type="GO" id="GO:0000122">
    <property type="term" value="P:negative regulation of transcription by RNA polymerase II"/>
    <property type="evidence" value="ECO:0007669"/>
    <property type="project" value="TreeGrafter"/>
</dbReference>
<feature type="coiled-coil region" evidence="8">
    <location>
        <begin position="241"/>
        <end position="268"/>
    </location>
</feature>
<dbReference type="PANTHER" id="PTHR12855:SF10">
    <property type="entry name" value="DNA METHYLTRANSFERASE 1-ASSOCIATED PROTEIN 1"/>
    <property type="match status" value="1"/>
</dbReference>
<keyword evidence="5" id="KW-0805">Transcription regulation</keyword>
<keyword evidence="6" id="KW-0804">Transcription</keyword>
<evidence type="ECO:0000313" key="11">
    <source>
        <dbReference type="EMBL" id="PPR04040.1"/>
    </source>
</evidence>
<dbReference type="OrthoDB" id="19740at2759"/>
<dbReference type="FunCoup" id="A0A409YLX6">
    <property type="interactions" value="541"/>
</dbReference>
<feature type="compositionally biased region" description="Basic and acidic residues" evidence="9">
    <location>
        <begin position="449"/>
        <end position="468"/>
    </location>
</feature>
<comment type="caution">
    <text evidence="11">The sequence shown here is derived from an EMBL/GenBank/DDBJ whole genome shotgun (WGS) entry which is preliminary data.</text>
</comment>
<feature type="region of interest" description="Disordered" evidence="9">
    <location>
        <begin position="437"/>
        <end position="487"/>
    </location>
</feature>
<evidence type="ECO:0000256" key="2">
    <source>
        <dbReference type="ARBA" id="ARBA00006918"/>
    </source>
</evidence>
<dbReference type="InterPro" id="IPR027109">
    <property type="entry name" value="Swc4/Dmap1"/>
</dbReference>
<dbReference type="GO" id="GO:0000812">
    <property type="term" value="C:Swr1 complex"/>
    <property type="evidence" value="ECO:0007669"/>
    <property type="project" value="TreeGrafter"/>
</dbReference>
<name>A0A409YLX6_9AGAR</name>
<comment type="similarity">
    <text evidence="2">Belongs to the SWC4 family.</text>
</comment>
<gene>
    <name evidence="11" type="ORF">CVT24_010615</name>
</gene>
<feature type="region of interest" description="Disordered" evidence="9">
    <location>
        <begin position="1"/>
        <end position="44"/>
    </location>
</feature>
<evidence type="ECO:0000259" key="10">
    <source>
        <dbReference type="Pfam" id="PF16282"/>
    </source>
</evidence>
<evidence type="ECO:0000256" key="6">
    <source>
        <dbReference type="ARBA" id="ARBA00023163"/>
    </source>
</evidence>
<dbReference type="Gene3D" id="1.10.10.60">
    <property type="entry name" value="Homeodomain-like"/>
    <property type="match status" value="1"/>
</dbReference>
<evidence type="ECO:0000256" key="9">
    <source>
        <dbReference type="SAM" id="MobiDB-lite"/>
    </source>
</evidence>
<dbReference type="STRING" id="181874.A0A409YLX6"/>
<feature type="compositionally biased region" description="Low complexity" evidence="9">
    <location>
        <begin position="305"/>
        <end position="317"/>
    </location>
</feature>
<evidence type="ECO:0000256" key="8">
    <source>
        <dbReference type="SAM" id="Coils"/>
    </source>
</evidence>
<sequence>MAASAADIRSALQLPDHSQEQGPSQPKKQPASGTRKPEGIPRELYALIGPQAPTLAAQLSKPRFKAKPKLGSVSAKSKWEWKTFKNGARNDGLMLGHWEKVAKDNGDEMSTEPDPSNEYKFAKYNIPPPAWNYTEDEYTRWLNDDNWSKEETDYLFKLVMEYDSRWYIVHDRYEYPGGSERSMEASCCVCRKLIRNRPWNGEESARAAMLSSFQFDKDRELLRKKYIQSLENRTPEQVAEEEALYIELKRLEQTERRFKRERENLLRTLAGMDSGLPDIVEDDGVSLGIIGAEPPKKKKKGTLLEAESPATPTPSSAYPAVKKQSTKDAAYDALHCIIRTDGPVTGSATKAAHQPAYLRSFKLPTPKPAILPKVTQALAELGITHTRLVMPTKDNVAHLEALVDATTALIETKRVSDKLDLDINVVKERIAMRRRSISRDAAEGAGGKDGMDVDGHDREGETEGEDGRAQSVASIRSGRNRKHVSSF</sequence>
<dbReference type="Pfam" id="PF16282">
    <property type="entry name" value="SANT_DAMP1_like"/>
    <property type="match status" value="1"/>
</dbReference>
<reference evidence="11 12" key="1">
    <citation type="journal article" date="2018" name="Evol. Lett.">
        <title>Horizontal gene cluster transfer increased hallucinogenic mushroom diversity.</title>
        <authorList>
            <person name="Reynolds H.T."/>
            <person name="Vijayakumar V."/>
            <person name="Gluck-Thaler E."/>
            <person name="Korotkin H.B."/>
            <person name="Matheny P.B."/>
            <person name="Slot J.C."/>
        </authorList>
    </citation>
    <scope>NUCLEOTIDE SEQUENCE [LARGE SCALE GENOMIC DNA]</scope>
    <source>
        <strain evidence="11 12">2629</strain>
    </source>
</reference>
<evidence type="ECO:0000256" key="3">
    <source>
        <dbReference type="ARBA" id="ARBA00019132"/>
    </source>
</evidence>
<evidence type="ECO:0000256" key="5">
    <source>
        <dbReference type="ARBA" id="ARBA00023015"/>
    </source>
</evidence>
<proteinExistence type="inferred from homology"/>
<evidence type="ECO:0000256" key="1">
    <source>
        <dbReference type="ARBA" id="ARBA00004123"/>
    </source>
</evidence>
<organism evidence="11 12">
    <name type="scientific">Panaeolus cyanescens</name>
    <dbReference type="NCBI Taxonomy" id="181874"/>
    <lineage>
        <taxon>Eukaryota</taxon>
        <taxon>Fungi</taxon>
        <taxon>Dikarya</taxon>
        <taxon>Basidiomycota</taxon>
        <taxon>Agaricomycotina</taxon>
        <taxon>Agaricomycetes</taxon>
        <taxon>Agaricomycetidae</taxon>
        <taxon>Agaricales</taxon>
        <taxon>Agaricineae</taxon>
        <taxon>Galeropsidaceae</taxon>
        <taxon>Panaeolus</taxon>
    </lineage>
</organism>
<keyword evidence="7" id="KW-0539">Nucleus</keyword>
<keyword evidence="4" id="KW-0156">Chromatin regulator</keyword>
<comment type="subcellular location">
    <subcellularLocation>
        <location evidence="1">Nucleus</location>
    </subcellularLocation>
</comment>
<evidence type="ECO:0000256" key="4">
    <source>
        <dbReference type="ARBA" id="ARBA00022853"/>
    </source>
</evidence>
<dbReference type="AlphaFoldDB" id="A0A409YLX6"/>
<dbReference type="GO" id="GO:0035267">
    <property type="term" value="C:NuA4 histone acetyltransferase complex"/>
    <property type="evidence" value="ECO:0007669"/>
    <property type="project" value="InterPro"/>
</dbReference>
<dbReference type="InterPro" id="IPR032563">
    <property type="entry name" value="DAMP1_SANT-like"/>
</dbReference>
<keyword evidence="12" id="KW-1185">Reference proteome</keyword>
<keyword evidence="8" id="KW-0175">Coiled coil</keyword>
<feature type="compositionally biased region" description="Basic residues" evidence="9">
    <location>
        <begin position="478"/>
        <end position="487"/>
    </location>
</feature>
<dbReference type="EMBL" id="NHTK01000995">
    <property type="protein sequence ID" value="PPR04040.1"/>
    <property type="molecule type" value="Genomic_DNA"/>
</dbReference>